<feature type="transmembrane region" description="Helical" evidence="8">
    <location>
        <begin position="342"/>
        <end position="366"/>
    </location>
</feature>
<dbReference type="InterPro" id="IPR017871">
    <property type="entry name" value="ABC_transporter-like_CS"/>
</dbReference>
<dbReference type="Pfam" id="PF12698">
    <property type="entry name" value="ABC2_membrane_3"/>
    <property type="match status" value="1"/>
</dbReference>
<sequence>MTVIYPNKNEDLGPSSIEKKGFIRSFFSQLAIMLRCNTILQLRNSHVTITQAILAPFILQMLLFILQQADYANQRRSNPHPPLGSLQGVQRCQGRHSGGPCVSVMYTPDATVNGVSYTQIMQTFAELNQPRTGYSLKIESPITDYMVAPTKIYDIVSVSDDDFIYNYIVRNPNSTAWAISFSQPVISTPVNIQYQLWINSTTTSNGTDIYGREVIAFVRGIDEAIITVLNDPAATIKANIDISVKDWPLIPPTILSDTIVQTLGPVFFFCSEMIIFIGVLNQIVLEKELKLRYIMEAMGLRPSVYWLSHFILYSVLVLINALCTCVWGMIFGFQAFRNTNFGVLLITFFLFGEAMVLFAFFITTLVRKTRVAILIGIFIFIIGILFESFIFSNTFIGYLWWSPESISPLWWKVLVWLPFFNFGRFLLDITTLTTGHVNPLTNTFITGPGFPWSALYLPIPKESLPPYMDGPVQLPPSIVSWFYLIYDSLLYGALLWFFDNVIPNEFGACQPLWFFLMPSYWGFETSSAKSTNAASWQSRTASPRRLIPPEEDEDPDIIAMRERALDPTYFPALKIVNLRKVYGTLSCNPFRPKKVAVRSSCFTVEEGKLLALLGENGAGKSTTISMLSGLTPASAGDALIYGLSVKYQTHRIRKIMGICSQHDILFADLTAREHIRLYAGLKGIPTHQIADLVKERLQAVRLYKVANVRAGTFSGGMKRRLSLVISTIGDPKIIFMDEPTTGMDPVNRRHVWSFIEKFKQNRVMILTTHSMEEADVLGDSIAIMSNGRMRAINNSIALKTKFGTGYRISVMTNPSNSEQVKQIIQQMVSECILEDDVAGALIYQFPGSSSHHIPELVQWLEANPDGLVKSWGISQSTLEEVFLRLVREANVK</sequence>
<feature type="transmembrane region" description="Helical" evidence="8">
    <location>
        <begin position="306"/>
        <end position="330"/>
    </location>
</feature>
<proteinExistence type="predicted"/>
<evidence type="ECO:0000259" key="9">
    <source>
        <dbReference type="PROSITE" id="PS50893"/>
    </source>
</evidence>
<reference evidence="10 11" key="1">
    <citation type="submission" date="2021-02" db="EMBL/GenBank/DDBJ databases">
        <title>Variation within the Batrachochytrium salamandrivorans European outbreak.</title>
        <authorList>
            <person name="Kelly M."/>
            <person name="Pasmans F."/>
            <person name="Shea T.P."/>
            <person name="Munoz J.F."/>
            <person name="Carranza S."/>
            <person name="Cuomo C.A."/>
            <person name="Martel A."/>
        </authorList>
    </citation>
    <scope>NUCLEOTIDE SEQUENCE [LARGE SCALE GENOMIC DNA]</scope>
    <source>
        <strain evidence="10 11">AMFP18/2</strain>
    </source>
</reference>
<gene>
    <name evidence="10" type="ORF">BASA50_005209</name>
</gene>
<evidence type="ECO:0000256" key="8">
    <source>
        <dbReference type="SAM" id="Phobius"/>
    </source>
</evidence>
<keyword evidence="3" id="KW-0547">Nucleotide-binding</keyword>
<feature type="region of interest" description="Disordered" evidence="7">
    <location>
        <begin position="534"/>
        <end position="553"/>
    </location>
</feature>
<dbReference type="InterPro" id="IPR003439">
    <property type="entry name" value="ABC_transporter-like_ATP-bd"/>
</dbReference>
<dbReference type="InterPro" id="IPR013525">
    <property type="entry name" value="ABC2_TM"/>
</dbReference>
<keyword evidence="5 8" id="KW-1133">Transmembrane helix</keyword>
<feature type="transmembrane region" description="Helical" evidence="8">
    <location>
        <begin position="373"/>
        <end position="397"/>
    </location>
</feature>
<dbReference type="Gene3D" id="3.40.50.300">
    <property type="entry name" value="P-loop containing nucleotide triphosphate hydrolases"/>
    <property type="match status" value="1"/>
</dbReference>
<comment type="subcellular location">
    <subcellularLocation>
        <location evidence="1">Membrane</location>
        <topology evidence="1">Multi-pass membrane protein</topology>
    </subcellularLocation>
</comment>
<keyword evidence="11" id="KW-1185">Reference proteome</keyword>
<dbReference type="InterPro" id="IPR026082">
    <property type="entry name" value="ABCA"/>
</dbReference>
<dbReference type="Proteomes" id="UP001648503">
    <property type="component" value="Unassembled WGS sequence"/>
</dbReference>
<evidence type="ECO:0000256" key="6">
    <source>
        <dbReference type="ARBA" id="ARBA00023136"/>
    </source>
</evidence>
<evidence type="ECO:0000256" key="2">
    <source>
        <dbReference type="ARBA" id="ARBA00022692"/>
    </source>
</evidence>
<dbReference type="CDD" id="cd03263">
    <property type="entry name" value="ABC_subfamily_A"/>
    <property type="match status" value="1"/>
</dbReference>
<comment type="caution">
    <text evidence="10">The sequence shown here is derived from an EMBL/GenBank/DDBJ whole genome shotgun (WGS) entry which is preliminary data.</text>
</comment>
<organism evidence="10 11">
    <name type="scientific">Batrachochytrium salamandrivorans</name>
    <dbReference type="NCBI Taxonomy" id="1357716"/>
    <lineage>
        <taxon>Eukaryota</taxon>
        <taxon>Fungi</taxon>
        <taxon>Fungi incertae sedis</taxon>
        <taxon>Chytridiomycota</taxon>
        <taxon>Chytridiomycota incertae sedis</taxon>
        <taxon>Chytridiomycetes</taxon>
        <taxon>Rhizophydiales</taxon>
        <taxon>Rhizophydiales incertae sedis</taxon>
        <taxon>Batrachochytrium</taxon>
    </lineage>
</organism>
<dbReference type="SUPFAM" id="SSF52540">
    <property type="entry name" value="P-loop containing nucleoside triphosphate hydrolases"/>
    <property type="match status" value="1"/>
</dbReference>
<dbReference type="PROSITE" id="PS50893">
    <property type="entry name" value="ABC_TRANSPORTER_2"/>
    <property type="match status" value="1"/>
</dbReference>
<evidence type="ECO:0000256" key="7">
    <source>
        <dbReference type="SAM" id="MobiDB-lite"/>
    </source>
</evidence>
<keyword evidence="2 8" id="KW-0812">Transmembrane</keyword>
<dbReference type="SMART" id="SM00382">
    <property type="entry name" value="AAA"/>
    <property type="match status" value="1"/>
</dbReference>
<dbReference type="PROSITE" id="PS00211">
    <property type="entry name" value="ABC_TRANSPORTER_1"/>
    <property type="match status" value="1"/>
</dbReference>
<keyword evidence="6 8" id="KW-0472">Membrane</keyword>
<protein>
    <recommendedName>
        <fullName evidence="9">ABC transporter domain-containing protein</fullName>
    </recommendedName>
</protein>
<dbReference type="Pfam" id="PF00005">
    <property type="entry name" value="ABC_tran"/>
    <property type="match status" value="1"/>
</dbReference>
<dbReference type="InterPro" id="IPR003593">
    <property type="entry name" value="AAA+_ATPase"/>
</dbReference>
<dbReference type="EMBL" id="JAFCIX010000242">
    <property type="protein sequence ID" value="KAH6596169.1"/>
    <property type="molecule type" value="Genomic_DNA"/>
</dbReference>
<dbReference type="InterPro" id="IPR027417">
    <property type="entry name" value="P-loop_NTPase"/>
</dbReference>
<feature type="transmembrane region" description="Helical" evidence="8">
    <location>
        <begin position="266"/>
        <end position="285"/>
    </location>
</feature>
<name>A0ABQ8FD12_9FUNG</name>
<evidence type="ECO:0000256" key="4">
    <source>
        <dbReference type="ARBA" id="ARBA00022840"/>
    </source>
</evidence>
<dbReference type="PANTHER" id="PTHR19229">
    <property type="entry name" value="ATP-BINDING CASSETTE TRANSPORTER SUBFAMILY A ABCA"/>
    <property type="match status" value="1"/>
</dbReference>
<evidence type="ECO:0000313" key="11">
    <source>
        <dbReference type="Proteomes" id="UP001648503"/>
    </source>
</evidence>
<feature type="domain" description="ABC transporter" evidence="9">
    <location>
        <begin position="573"/>
        <end position="811"/>
    </location>
</feature>
<evidence type="ECO:0000256" key="3">
    <source>
        <dbReference type="ARBA" id="ARBA00022741"/>
    </source>
</evidence>
<evidence type="ECO:0000256" key="1">
    <source>
        <dbReference type="ARBA" id="ARBA00004141"/>
    </source>
</evidence>
<evidence type="ECO:0000256" key="5">
    <source>
        <dbReference type="ARBA" id="ARBA00022989"/>
    </source>
</evidence>
<dbReference type="PANTHER" id="PTHR19229:SF205">
    <property type="entry name" value="ABC TRANSPORTER A FAMILY MEMBER 1-RELATED"/>
    <property type="match status" value="1"/>
</dbReference>
<feature type="transmembrane region" description="Helical" evidence="8">
    <location>
        <begin position="409"/>
        <end position="427"/>
    </location>
</feature>
<accession>A0ABQ8FD12</accession>
<keyword evidence="4" id="KW-0067">ATP-binding</keyword>
<evidence type="ECO:0000313" key="10">
    <source>
        <dbReference type="EMBL" id="KAH6596169.1"/>
    </source>
</evidence>